<dbReference type="InParanoid" id="A0A2P5G1V5"/>
<dbReference type="EMBL" id="JXTC01000001">
    <property type="protein sequence ID" value="POO04030.1"/>
    <property type="molecule type" value="Genomic_DNA"/>
</dbReference>
<keyword evidence="3" id="KW-1185">Reference proteome</keyword>
<organism evidence="2 3">
    <name type="scientific">Trema orientale</name>
    <name type="common">Charcoal tree</name>
    <name type="synonym">Celtis orientalis</name>
    <dbReference type="NCBI Taxonomy" id="63057"/>
    <lineage>
        <taxon>Eukaryota</taxon>
        <taxon>Viridiplantae</taxon>
        <taxon>Streptophyta</taxon>
        <taxon>Embryophyta</taxon>
        <taxon>Tracheophyta</taxon>
        <taxon>Spermatophyta</taxon>
        <taxon>Magnoliopsida</taxon>
        <taxon>eudicotyledons</taxon>
        <taxon>Gunneridae</taxon>
        <taxon>Pentapetalae</taxon>
        <taxon>rosids</taxon>
        <taxon>fabids</taxon>
        <taxon>Rosales</taxon>
        <taxon>Cannabaceae</taxon>
        <taxon>Trema</taxon>
    </lineage>
</organism>
<sequence>MKIISWNARGLGNASAIRHLKLLNEQQQRPQVLFLIETKLALAHVLRLRNLLNFHNGFEVPRIGLAGGLILLWSDTVEPTILSSSQHHIDCFLRNDDNFRFHFTRFYGEPETHYRHLTWDLLDRLKSVSIQDPWLVMGDFNEILSHEDKSGGSLRSEHSMTAFRNVIDLCCLRPLDYTGVKFTWEKKSPGIKNIKERLDWAMINQHWLPCSKSIELEHLDFYNSDHRALLVSIYDNMDAQVSYVKRRCSRFRFKALWLEEKESYEIIKNAWKDIGSESAMTMVLKNISACSESLTKWSQNKFGCLKTEVYKAQKRVQKLNKEDDTSTEHYSILLQQETILDELLHREEIYWKQRSRVSWIQSGDANTKFFHSKANKRRKANKIKKIQDKYGILVNKDEDIENVIVDYFQNIFTSVGENNEALEQVLHTIDPSITDVMNSKLIRPFIANDVWDAIQSMGPDRSPGQDGISAMFYQQNWSTIGPMVTRAVLDILNNNGDISGQNKAAMYYHDILTLQNAN</sequence>
<proteinExistence type="predicted"/>
<dbReference type="SUPFAM" id="SSF56219">
    <property type="entry name" value="DNase I-like"/>
    <property type="match status" value="1"/>
</dbReference>
<dbReference type="GO" id="GO:0004519">
    <property type="term" value="F:endonuclease activity"/>
    <property type="evidence" value="ECO:0007669"/>
    <property type="project" value="UniProtKB-KW"/>
</dbReference>
<name>A0A2P5G1V5_TREOI</name>
<dbReference type="Pfam" id="PF03372">
    <property type="entry name" value="Exo_endo_phos"/>
    <property type="match status" value="1"/>
</dbReference>
<dbReference type="InterPro" id="IPR005135">
    <property type="entry name" value="Endo/exonuclease/phosphatase"/>
</dbReference>
<gene>
    <name evidence="2" type="ORF">TorRG33x02_003340</name>
</gene>
<dbReference type="GO" id="GO:0004527">
    <property type="term" value="F:exonuclease activity"/>
    <property type="evidence" value="ECO:0007669"/>
    <property type="project" value="UniProtKB-KW"/>
</dbReference>
<keyword evidence="2" id="KW-0540">Nuclease</keyword>
<comment type="caution">
    <text evidence="2">The sequence shown here is derived from an EMBL/GenBank/DDBJ whole genome shotgun (WGS) entry which is preliminary data.</text>
</comment>
<dbReference type="STRING" id="63057.A0A2P5G1V5"/>
<dbReference type="AlphaFoldDB" id="A0A2P5G1V5"/>
<evidence type="ECO:0000259" key="1">
    <source>
        <dbReference type="Pfam" id="PF03372"/>
    </source>
</evidence>
<dbReference type="InterPro" id="IPR036691">
    <property type="entry name" value="Endo/exonu/phosph_ase_sf"/>
</dbReference>
<dbReference type="PANTHER" id="PTHR35218:SF9">
    <property type="entry name" value="ENDONUCLEASE_EXONUCLEASE_PHOSPHATASE DOMAIN-CONTAINING PROTEIN"/>
    <property type="match status" value="1"/>
</dbReference>
<keyword evidence="2" id="KW-0269">Exonuclease</keyword>
<evidence type="ECO:0000313" key="3">
    <source>
        <dbReference type="Proteomes" id="UP000237000"/>
    </source>
</evidence>
<reference evidence="3" key="1">
    <citation type="submission" date="2016-06" db="EMBL/GenBank/DDBJ databases">
        <title>Parallel loss of symbiosis genes in relatives of nitrogen-fixing non-legume Parasponia.</title>
        <authorList>
            <person name="Van Velzen R."/>
            <person name="Holmer R."/>
            <person name="Bu F."/>
            <person name="Rutten L."/>
            <person name="Van Zeijl A."/>
            <person name="Liu W."/>
            <person name="Santuari L."/>
            <person name="Cao Q."/>
            <person name="Sharma T."/>
            <person name="Shen D."/>
            <person name="Roswanjaya Y."/>
            <person name="Wardhani T."/>
            <person name="Kalhor M.S."/>
            <person name="Jansen J."/>
            <person name="Van den Hoogen J."/>
            <person name="Gungor B."/>
            <person name="Hartog M."/>
            <person name="Hontelez J."/>
            <person name="Verver J."/>
            <person name="Yang W.-C."/>
            <person name="Schijlen E."/>
            <person name="Repin R."/>
            <person name="Schilthuizen M."/>
            <person name="Schranz E."/>
            <person name="Heidstra R."/>
            <person name="Miyata K."/>
            <person name="Fedorova E."/>
            <person name="Kohlen W."/>
            <person name="Bisseling T."/>
            <person name="Smit S."/>
            <person name="Geurts R."/>
        </authorList>
    </citation>
    <scope>NUCLEOTIDE SEQUENCE [LARGE SCALE GENOMIC DNA]</scope>
    <source>
        <strain evidence="3">cv. RG33-2</strain>
    </source>
</reference>
<keyword evidence="2" id="KW-0378">Hydrolase</keyword>
<dbReference type="OrthoDB" id="1113909at2759"/>
<dbReference type="Gene3D" id="3.60.10.10">
    <property type="entry name" value="Endonuclease/exonuclease/phosphatase"/>
    <property type="match status" value="1"/>
</dbReference>
<protein>
    <submittedName>
        <fullName evidence="2">Endonuclease/exonuclease/phosphatase</fullName>
    </submittedName>
</protein>
<evidence type="ECO:0000313" key="2">
    <source>
        <dbReference type="EMBL" id="POO04030.1"/>
    </source>
</evidence>
<feature type="domain" description="Endonuclease/exonuclease/phosphatase" evidence="1">
    <location>
        <begin position="4"/>
        <end position="214"/>
    </location>
</feature>
<keyword evidence="2" id="KW-0255">Endonuclease</keyword>
<dbReference type="PANTHER" id="PTHR35218">
    <property type="entry name" value="RNASE H DOMAIN-CONTAINING PROTEIN"/>
    <property type="match status" value="1"/>
</dbReference>
<dbReference type="Proteomes" id="UP000237000">
    <property type="component" value="Unassembled WGS sequence"/>
</dbReference>
<accession>A0A2P5G1V5</accession>